<protein>
    <submittedName>
        <fullName evidence="2">Serine hydrolase</fullName>
    </submittedName>
</protein>
<sequence>MPLAMEVADPIAHGFDPARLGRLDAFLKARYLDSGKLPHAQLLLARNGRIVHFSHQGAAREGGATVDESTLFRIASMTKPITSLAFMMLVEEGLVALDTPVHHVLPELKGVGVYAGGGGGVPFLTKPTAQPMRMVDLLRHTSGLTYSFQNRTNVDAAYREGRIENWHGNLTLDEFVAALGTLPLEFSPGEAWNYSVSTDVLGAVVARVSGLSLDRFFAERIFAPLGMHDTFFQVPEDKIHRLSDCWTMQEGTGPELYDRGEASAWARFPRLVSGGGGLVSTALDYHRFNTLLLNRGELDGVRIVSPKTIDLMTTNHLPGGSDLAAMSRALFSETTNAGTGFGLGFAINLDVAKTLIPGSVGEFYWGGMYSTAFFVDPVERISMVFMTQLSPSMLYPIRRELKTLIYSALTR</sequence>
<accession>A0A2U0SGQ6</accession>
<evidence type="ECO:0000313" key="3">
    <source>
        <dbReference type="Proteomes" id="UP000245890"/>
    </source>
</evidence>
<comment type="caution">
    <text evidence="2">The sequence shown here is derived from an EMBL/GenBank/DDBJ whole genome shotgun (WGS) entry which is preliminary data.</text>
</comment>
<dbReference type="AlphaFoldDB" id="A0A2U0SGQ6"/>
<reference evidence="2 3" key="1">
    <citation type="submission" date="2018-05" db="EMBL/GenBank/DDBJ databases">
        <title>Description of Sphingomonas pokkalii sp nov, isolated from the rhizosphere of saline tolerant pokkali rice and its draft genome analysis.</title>
        <authorList>
            <person name="Menon R."/>
            <person name="Kumari S."/>
            <person name="Rameshkumar N."/>
        </authorList>
    </citation>
    <scope>NUCLEOTIDE SEQUENCE [LARGE SCALE GENOMIC DNA]</scope>
    <source>
        <strain evidence="2 3">L3B27</strain>
    </source>
</reference>
<dbReference type="OrthoDB" id="9808046at2"/>
<gene>
    <name evidence="2" type="ORF">DD559_15365</name>
</gene>
<organism evidence="2 3">
    <name type="scientific">Sphingomonas pokkalii</name>
    <dbReference type="NCBI Taxonomy" id="2175090"/>
    <lineage>
        <taxon>Bacteria</taxon>
        <taxon>Pseudomonadati</taxon>
        <taxon>Pseudomonadota</taxon>
        <taxon>Alphaproteobacteria</taxon>
        <taxon>Sphingomonadales</taxon>
        <taxon>Sphingomonadaceae</taxon>
        <taxon>Sphingomonas</taxon>
    </lineage>
</organism>
<dbReference type="InterPro" id="IPR001466">
    <property type="entry name" value="Beta-lactam-related"/>
</dbReference>
<dbReference type="Proteomes" id="UP000245890">
    <property type="component" value="Unassembled WGS sequence"/>
</dbReference>
<dbReference type="GO" id="GO:0016787">
    <property type="term" value="F:hydrolase activity"/>
    <property type="evidence" value="ECO:0007669"/>
    <property type="project" value="UniProtKB-KW"/>
</dbReference>
<dbReference type="InterPro" id="IPR012338">
    <property type="entry name" value="Beta-lactam/transpept-like"/>
</dbReference>
<dbReference type="Gene3D" id="3.40.710.10">
    <property type="entry name" value="DD-peptidase/beta-lactamase superfamily"/>
    <property type="match status" value="1"/>
</dbReference>
<evidence type="ECO:0000259" key="1">
    <source>
        <dbReference type="Pfam" id="PF00144"/>
    </source>
</evidence>
<dbReference type="PANTHER" id="PTHR43283:SF3">
    <property type="entry name" value="BETA-LACTAMASE FAMILY PROTEIN (AFU_ORTHOLOGUE AFUA_5G07500)"/>
    <property type="match status" value="1"/>
</dbReference>
<evidence type="ECO:0000313" key="2">
    <source>
        <dbReference type="EMBL" id="PVX30550.1"/>
    </source>
</evidence>
<dbReference type="Pfam" id="PF00144">
    <property type="entry name" value="Beta-lactamase"/>
    <property type="match status" value="1"/>
</dbReference>
<feature type="domain" description="Beta-lactamase-related" evidence="1">
    <location>
        <begin position="31"/>
        <end position="393"/>
    </location>
</feature>
<proteinExistence type="predicted"/>
<dbReference type="PANTHER" id="PTHR43283">
    <property type="entry name" value="BETA-LACTAMASE-RELATED"/>
    <property type="match status" value="1"/>
</dbReference>
<dbReference type="SUPFAM" id="SSF56601">
    <property type="entry name" value="beta-lactamase/transpeptidase-like"/>
    <property type="match status" value="1"/>
</dbReference>
<dbReference type="InterPro" id="IPR050789">
    <property type="entry name" value="Diverse_Enzym_Activities"/>
</dbReference>
<dbReference type="EMBL" id="QENQ01000001">
    <property type="protein sequence ID" value="PVX30550.1"/>
    <property type="molecule type" value="Genomic_DNA"/>
</dbReference>
<name>A0A2U0SGQ6_9SPHN</name>
<keyword evidence="2" id="KW-0378">Hydrolase</keyword>
<keyword evidence="3" id="KW-1185">Reference proteome</keyword>